<dbReference type="PIRSF" id="PIRSF000538">
    <property type="entry name" value="GlpK"/>
    <property type="match status" value="1"/>
</dbReference>
<feature type="binding site" evidence="10">
    <location>
        <position position="83"/>
    </location>
    <ligand>
        <name>sn-glycerol 3-phosphate</name>
        <dbReference type="ChEBI" id="CHEBI:57597"/>
    </ligand>
</feature>
<feature type="binding site" evidence="10">
    <location>
        <position position="249"/>
    </location>
    <ligand>
        <name>sn-glycerol 3-phosphate</name>
        <dbReference type="ChEBI" id="CHEBI:57597"/>
    </ligand>
</feature>
<feature type="binding site" evidence="10">
    <location>
        <position position="16"/>
    </location>
    <ligand>
        <name>ADP</name>
        <dbReference type="ChEBI" id="CHEBI:456216"/>
    </ligand>
</feature>
<feature type="binding site" evidence="10">
    <location>
        <position position="134"/>
    </location>
    <ligand>
        <name>glycerol</name>
        <dbReference type="ChEBI" id="CHEBI:17754"/>
    </ligand>
</feature>
<comment type="function">
    <text evidence="9 10">Key enzyme in the regulation of glycerol uptake and metabolism. Catalyzes the phosphorylation of glycerol to yield sn-glycerol 3-phosphate.</text>
</comment>
<dbReference type="FunFam" id="3.30.420.40:FF:000007">
    <property type="entry name" value="Glycerol kinase"/>
    <property type="match status" value="1"/>
</dbReference>
<feature type="binding site" evidence="10">
    <location>
        <position position="249"/>
    </location>
    <ligand>
        <name>glycerol</name>
        <dbReference type="ChEBI" id="CHEBI:17754"/>
    </ligand>
</feature>
<dbReference type="SUPFAM" id="SSF53067">
    <property type="entry name" value="Actin-like ATPase domain"/>
    <property type="match status" value="2"/>
</dbReference>
<dbReference type="GO" id="GO:0006072">
    <property type="term" value="P:glycerol-3-phosphate metabolic process"/>
    <property type="evidence" value="ECO:0007669"/>
    <property type="project" value="InterPro"/>
</dbReference>
<proteinExistence type="inferred from homology"/>
<evidence type="ECO:0000256" key="7">
    <source>
        <dbReference type="ARBA" id="ARBA00022840"/>
    </source>
</evidence>
<name>A0A2T0RX92_9ACTN</name>
<dbReference type="PANTHER" id="PTHR10196:SF69">
    <property type="entry name" value="GLYCEROL KINASE"/>
    <property type="match status" value="1"/>
</dbReference>
<evidence type="ECO:0000256" key="1">
    <source>
        <dbReference type="ARBA" id="ARBA00005190"/>
    </source>
</evidence>
<keyword evidence="6 10" id="KW-0319">Glycerol metabolism</keyword>
<comment type="caution">
    <text evidence="14">The sequence shown here is derived from an EMBL/GenBank/DDBJ whole genome shotgun (WGS) entry which is preliminary data.</text>
</comment>
<feature type="binding site" evidence="10">
    <location>
        <position position="82"/>
    </location>
    <ligand>
        <name>glycerol</name>
        <dbReference type="ChEBI" id="CHEBI:17754"/>
    </ligand>
</feature>
<comment type="similarity">
    <text evidence="2 10 11">Belongs to the FGGY kinase family.</text>
</comment>
<reference evidence="14 15" key="1">
    <citation type="submission" date="2018-03" db="EMBL/GenBank/DDBJ databases">
        <title>Genomic Encyclopedia of Archaeal and Bacterial Type Strains, Phase II (KMG-II): from individual species to whole genera.</title>
        <authorList>
            <person name="Goeker M."/>
        </authorList>
    </citation>
    <scope>NUCLEOTIDE SEQUENCE [LARGE SCALE GENOMIC DNA]</scope>
    <source>
        <strain evidence="14 15">DSM 45348</strain>
    </source>
</reference>
<feature type="binding site" evidence="10">
    <location>
        <position position="83"/>
    </location>
    <ligand>
        <name>glycerol</name>
        <dbReference type="ChEBI" id="CHEBI:17754"/>
    </ligand>
</feature>
<dbReference type="EMBL" id="PVZG01000012">
    <property type="protein sequence ID" value="PRY25663.1"/>
    <property type="molecule type" value="Genomic_DNA"/>
</dbReference>
<dbReference type="GO" id="GO:0019563">
    <property type="term" value="P:glycerol catabolic process"/>
    <property type="evidence" value="ECO:0007669"/>
    <property type="project" value="UniProtKB-UniRule"/>
</dbReference>
<feature type="binding site" evidence="10">
    <location>
        <position position="315"/>
    </location>
    <ligand>
        <name>ATP</name>
        <dbReference type="ChEBI" id="CHEBI:30616"/>
    </ligand>
</feature>
<feature type="binding site" evidence="10">
    <location>
        <position position="14"/>
    </location>
    <ligand>
        <name>ATP</name>
        <dbReference type="ChEBI" id="CHEBI:30616"/>
    </ligand>
</feature>
<dbReference type="Pfam" id="PF00370">
    <property type="entry name" value="FGGY_N"/>
    <property type="match status" value="1"/>
</dbReference>
<dbReference type="PROSITE" id="PS00445">
    <property type="entry name" value="FGGY_KINASES_2"/>
    <property type="match status" value="1"/>
</dbReference>
<dbReference type="Pfam" id="PF02782">
    <property type="entry name" value="FGGY_C"/>
    <property type="match status" value="1"/>
</dbReference>
<dbReference type="InterPro" id="IPR018485">
    <property type="entry name" value="FGGY_C"/>
</dbReference>
<dbReference type="InterPro" id="IPR005999">
    <property type="entry name" value="Glycerol_kin"/>
</dbReference>
<accession>A0A2T0RX92</accession>
<dbReference type="InterPro" id="IPR000577">
    <property type="entry name" value="Carb_kinase_FGGY"/>
</dbReference>
<evidence type="ECO:0000256" key="8">
    <source>
        <dbReference type="ARBA" id="ARBA00052101"/>
    </source>
</evidence>
<sequence length="505" mass="55305">MADFVGAVDQGTTSTRFMIFDHGGNEVARHQLEHEQILPQAGWVEHNPVEIWERTVSVVRTAMQKAKLQASDLAALGVTNQRETAVVWDRRSGRPYYNAIVWQDTRTDRIASALDRDGRGDVIRRKAGLPPATYFSGGKIQWILDNVDGVREAAERGDAIFGNTDSWLLWNMTGGVEGGNHVTDVTNASRTMLMNLETLDWDDELLGFFGIPRRMLPEIRPSSDPNTYGVARWPGTLGGEVPLTGDLGDQQAATVGQVCFNVGEAKNTYGTGNFMLLNTGTELVRSEHGLLTTVCYKFGDQAPVYALEGSIAVTGSAVQWLRDQLHVINDAAQSETLAAQVPDSGGVYFVPAFSGLFAPYWRSDARGAIVGLSRFNTSAHLARATLESICYQTRDVVEAMAQDSGVTLDVLKVDGGITVNNLCMQIQADVLGVAVSRPVVAETTALGAAYAAGLAVGFWKSTDELRDNWNESQRWQPEWSAGQREEGYGRWKKAVERTLDWVDVD</sequence>
<evidence type="ECO:0000256" key="6">
    <source>
        <dbReference type="ARBA" id="ARBA00022798"/>
    </source>
</evidence>
<dbReference type="AlphaFoldDB" id="A0A2T0RX92"/>
<evidence type="ECO:0000313" key="14">
    <source>
        <dbReference type="EMBL" id="PRY25663.1"/>
    </source>
</evidence>
<dbReference type="InterPro" id="IPR018484">
    <property type="entry name" value="FGGY_N"/>
</dbReference>
<feature type="domain" description="Carbohydrate kinase FGGY N-terminal" evidence="12">
    <location>
        <begin position="6"/>
        <end position="256"/>
    </location>
</feature>
<dbReference type="EC" id="2.7.1.30" evidence="10"/>
<gene>
    <name evidence="10" type="primary">glpK</name>
    <name evidence="14" type="ORF">CLV70_11229</name>
</gene>
<dbReference type="FunFam" id="3.30.420.40:FF:000008">
    <property type="entry name" value="Glycerol kinase"/>
    <property type="match status" value="1"/>
</dbReference>
<evidence type="ECO:0000256" key="10">
    <source>
        <dbReference type="HAMAP-Rule" id="MF_00186"/>
    </source>
</evidence>
<dbReference type="RefSeq" id="WP_106128867.1">
    <property type="nucleotide sequence ID" value="NZ_PVZG01000012.1"/>
</dbReference>
<feature type="binding site" evidence="10">
    <location>
        <position position="12"/>
    </location>
    <ligand>
        <name>ATP</name>
        <dbReference type="ChEBI" id="CHEBI:30616"/>
    </ligand>
</feature>
<protein>
    <recommendedName>
        <fullName evidence="10">Glycerol kinase</fullName>
        <ecNumber evidence="10">2.7.1.30</ecNumber>
    </recommendedName>
    <alternativeName>
        <fullName evidence="10">ATP:glycerol 3-phosphotransferase</fullName>
    </alternativeName>
    <alternativeName>
        <fullName evidence="10">Glycerokinase</fullName>
        <shortName evidence="10">GK</shortName>
    </alternativeName>
</protein>
<feature type="binding site" evidence="10">
    <location>
        <position position="319"/>
    </location>
    <ligand>
        <name>ATP</name>
        <dbReference type="ChEBI" id="CHEBI:30616"/>
    </ligand>
</feature>
<feature type="binding site" evidence="10">
    <location>
        <position position="271"/>
    </location>
    <ligand>
        <name>ATP</name>
        <dbReference type="ChEBI" id="CHEBI:30616"/>
    </ligand>
</feature>
<feature type="binding site" evidence="10">
    <location>
        <position position="420"/>
    </location>
    <ligand>
        <name>ADP</name>
        <dbReference type="ChEBI" id="CHEBI:456216"/>
    </ligand>
</feature>
<feature type="binding site" evidence="10">
    <location>
        <position position="12"/>
    </location>
    <ligand>
        <name>ADP</name>
        <dbReference type="ChEBI" id="CHEBI:456216"/>
    </ligand>
</feature>
<feature type="binding site" evidence="10">
    <location>
        <position position="134"/>
    </location>
    <ligand>
        <name>sn-glycerol 3-phosphate</name>
        <dbReference type="ChEBI" id="CHEBI:57597"/>
    </ligand>
</feature>
<evidence type="ECO:0000256" key="5">
    <source>
        <dbReference type="ARBA" id="ARBA00022777"/>
    </source>
</evidence>
<evidence type="ECO:0000259" key="13">
    <source>
        <dbReference type="Pfam" id="PF02782"/>
    </source>
</evidence>
<dbReference type="HAMAP" id="MF_00186">
    <property type="entry name" value="Glycerol_kin"/>
    <property type="match status" value="1"/>
</dbReference>
<comment type="pathway">
    <text evidence="1 10">Polyol metabolism; glycerol degradation via glycerol kinase pathway; sn-glycerol 3-phosphate from glycerol: step 1/1.</text>
</comment>
<organism evidence="14 15">
    <name type="scientific">Pseudosporangium ferrugineum</name>
    <dbReference type="NCBI Taxonomy" id="439699"/>
    <lineage>
        <taxon>Bacteria</taxon>
        <taxon>Bacillati</taxon>
        <taxon>Actinomycetota</taxon>
        <taxon>Actinomycetes</taxon>
        <taxon>Micromonosporales</taxon>
        <taxon>Micromonosporaceae</taxon>
        <taxon>Pseudosporangium</taxon>
    </lineage>
</organism>
<dbReference type="NCBIfam" id="NF000756">
    <property type="entry name" value="PRK00047.1"/>
    <property type="match status" value="1"/>
</dbReference>
<evidence type="ECO:0000259" key="12">
    <source>
        <dbReference type="Pfam" id="PF00370"/>
    </source>
</evidence>
<evidence type="ECO:0000256" key="3">
    <source>
        <dbReference type="ARBA" id="ARBA00022679"/>
    </source>
</evidence>
<dbReference type="Proteomes" id="UP000239209">
    <property type="component" value="Unassembled WGS sequence"/>
</dbReference>
<dbReference type="GO" id="GO:0005829">
    <property type="term" value="C:cytosol"/>
    <property type="evidence" value="ECO:0007669"/>
    <property type="project" value="UniProtKB-ARBA"/>
</dbReference>
<dbReference type="PANTHER" id="PTHR10196">
    <property type="entry name" value="SUGAR KINASE"/>
    <property type="match status" value="1"/>
</dbReference>
<dbReference type="UniPathway" id="UPA00618">
    <property type="reaction ID" value="UER00672"/>
</dbReference>
<feature type="binding site" evidence="10">
    <location>
        <position position="13"/>
    </location>
    <ligand>
        <name>ATP</name>
        <dbReference type="ChEBI" id="CHEBI:30616"/>
    </ligand>
</feature>
<comment type="activity regulation">
    <text evidence="10">Inhibited by fructose 1,6-bisphosphate (FBP).</text>
</comment>
<keyword evidence="7 10" id="KW-0067">ATP-binding</keyword>
<keyword evidence="15" id="KW-1185">Reference proteome</keyword>
<dbReference type="GO" id="GO:0004370">
    <property type="term" value="F:glycerol kinase activity"/>
    <property type="evidence" value="ECO:0007669"/>
    <property type="project" value="UniProtKB-UniRule"/>
</dbReference>
<feature type="domain" description="Carbohydrate kinase FGGY C-terminal" evidence="13">
    <location>
        <begin position="266"/>
        <end position="455"/>
    </location>
</feature>
<feature type="binding site" evidence="10">
    <location>
        <position position="416"/>
    </location>
    <ligand>
        <name>ATP</name>
        <dbReference type="ChEBI" id="CHEBI:30616"/>
    </ligand>
</feature>
<feature type="binding site" evidence="10">
    <location>
        <position position="271"/>
    </location>
    <ligand>
        <name>ADP</name>
        <dbReference type="ChEBI" id="CHEBI:456216"/>
    </ligand>
</feature>
<feature type="binding site" evidence="10">
    <location>
        <position position="416"/>
    </location>
    <ligand>
        <name>ADP</name>
        <dbReference type="ChEBI" id="CHEBI:456216"/>
    </ligand>
</feature>
<keyword evidence="3 10" id="KW-0808">Transferase</keyword>
<dbReference type="OrthoDB" id="9805576at2"/>
<feature type="binding site" evidence="10">
    <location>
        <position position="250"/>
    </location>
    <ligand>
        <name>glycerol</name>
        <dbReference type="ChEBI" id="CHEBI:17754"/>
    </ligand>
</feature>
<keyword evidence="4 10" id="KW-0547">Nucleotide-binding</keyword>
<evidence type="ECO:0000256" key="4">
    <source>
        <dbReference type="ARBA" id="ARBA00022741"/>
    </source>
</evidence>
<feature type="binding site" evidence="10">
    <location>
        <position position="12"/>
    </location>
    <ligand>
        <name>sn-glycerol 3-phosphate</name>
        <dbReference type="ChEBI" id="CHEBI:57597"/>
    </ligand>
</feature>
<dbReference type="PROSITE" id="PS00933">
    <property type="entry name" value="FGGY_KINASES_1"/>
    <property type="match status" value="1"/>
</dbReference>
<evidence type="ECO:0000256" key="9">
    <source>
        <dbReference type="ARBA" id="ARBA00054633"/>
    </source>
</evidence>
<dbReference type="InterPro" id="IPR043129">
    <property type="entry name" value="ATPase_NBD"/>
</dbReference>
<dbReference type="NCBIfam" id="TIGR01311">
    <property type="entry name" value="glycerol_kin"/>
    <property type="match status" value="1"/>
</dbReference>
<feature type="binding site" evidence="10">
    <location>
        <position position="82"/>
    </location>
    <ligand>
        <name>sn-glycerol 3-phosphate</name>
        <dbReference type="ChEBI" id="CHEBI:57597"/>
    </ligand>
</feature>
<dbReference type="CDD" id="cd07769">
    <property type="entry name" value="ASKHA_NBD_FGGY_GK"/>
    <property type="match status" value="1"/>
</dbReference>
<dbReference type="GO" id="GO:0005524">
    <property type="term" value="F:ATP binding"/>
    <property type="evidence" value="ECO:0007669"/>
    <property type="project" value="UniProtKB-UniRule"/>
</dbReference>
<evidence type="ECO:0000256" key="11">
    <source>
        <dbReference type="RuleBase" id="RU003733"/>
    </source>
</evidence>
<dbReference type="Gene3D" id="3.30.420.40">
    <property type="match status" value="2"/>
</dbReference>
<keyword evidence="5 10" id="KW-0418">Kinase</keyword>
<comment type="catalytic activity">
    <reaction evidence="8 10">
        <text>glycerol + ATP = sn-glycerol 3-phosphate + ADP + H(+)</text>
        <dbReference type="Rhea" id="RHEA:21644"/>
        <dbReference type="ChEBI" id="CHEBI:15378"/>
        <dbReference type="ChEBI" id="CHEBI:17754"/>
        <dbReference type="ChEBI" id="CHEBI:30616"/>
        <dbReference type="ChEBI" id="CHEBI:57597"/>
        <dbReference type="ChEBI" id="CHEBI:456216"/>
        <dbReference type="EC" id="2.7.1.30"/>
    </reaction>
</comment>
<evidence type="ECO:0000313" key="15">
    <source>
        <dbReference type="Proteomes" id="UP000239209"/>
    </source>
</evidence>
<feature type="binding site" evidence="10">
    <location>
        <position position="315"/>
    </location>
    <ligand>
        <name>ADP</name>
        <dbReference type="ChEBI" id="CHEBI:456216"/>
    </ligand>
</feature>
<dbReference type="InterPro" id="IPR018483">
    <property type="entry name" value="Carb_kinase_FGGY_CS"/>
</dbReference>
<evidence type="ECO:0000256" key="2">
    <source>
        <dbReference type="ARBA" id="ARBA00009156"/>
    </source>
</evidence>